<evidence type="ECO:0000313" key="3">
    <source>
        <dbReference type="EMBL" id="KAH7368890.1"/>
    </source>
</evidence>
<feature type="compositionally biased region" description="Basic and acidic residues" evidence="1">
    <location>
        <begin position="65"/>
        <end position="76"/>
    </location>
</feature>
<dbReference type="AlphaFoldDB" id="A0A8K0TPA4"/>
<feature type="region of interest" description="Disordered" evidence="1">
    <location>
        <begin position="101"/>
        <end position="135"/>
    </location>
</feature>
<accession>A0A8K0TPA4</accession>
<dbReference type="EMBL" id="JAGPXD010000002">
    <property type="protein sequence ID" value="KAH7368890.1"/>
    <property type="molecule type" value="Genomic_DNA"/>
</dbReference>
<feature type="compositionally biased region" description="Polar residues" evidence="1">
    <location>
        <begin position="115"/>
        <end position="135"/>
    </location>
</feature>
<keyword evidence="2" id="KW-0732">Signal</keyword>
<gene>
    <name evidence="3" type="ORF">B0T11DRAFT_296472</name>
</gene>
<feature type="compositionally biased region" description="Polar residues" evidence="1">
    <location>
        <begin position="47"/>
        <end position="61"/>
    </location>
</feature>
<keyword evidence="4" id="KW-1185">Reference proteome</keyword>
<dbReference type="Proteomes" id="UP000813385">
    <property type="component" value="Unassembled WGS sequence"/>
</dbReference>
<feature type="chain" id="PRO_5035454393" evidence="2">
    <location>
        <begin position="20"/>
        <end position="292"/>
    </location>
</feature>
<dbReference type="OrthoDB" id="10510643at2759"/>
<evidence type="ECO:0000313" key="4">
    <source>
        <dbReference type="Proteomes" id="UP000813385"/>
    </source>
</evidence>
<organism evidence="3 4">
    <name type="scientific">Plectosphaerella cucumerina</name>
    <dbReference type="NCBI Taxonomy" id="40658"/>
    <lineage>
        <taxon>Eukaryota</taxon>
        <taxon>Fungi</taxon>
        <taxon>Dikarya</taxon>
        <taxon>Ascomycota</taxon>
        <taxon>Pezizomycotina</taxon>
        <taxon>Sordariomycetes</taxon>
        <taxon>Hypocreomycetidae</taxon>
        <taxon>Glomerellales</taxon>
        <taxon>Plectosphaerellaceae</taxon>
        <taxon>Plectosphaerella</taxon>
    </lineage>
</organism>
<protein>
    <submittedName>
        <fullName evidence="3">Uncharacterized protein</fullName>
    </submittedName>
</protein>
<feature type="region of interest" description="Disordered" evidence="1">
    <location>
        <begin position="22"/>
        <end position="79"/>
    </location>
</feature>
<evidence type="ECO:0000256" key="1">
    <source>
        <dbReference type="SAM" id="MobiDB-lite"/>
    </source>
</evidence>
<comment type="caution">
    <text evidence="3">The sequence shown here is derived from an EMBL/GenBank/DDBJ whole genome shotgun (WGS) entry which is preliminary data.</text>
</comment>
<evidence type="ECO:0000256" key="2">
    <source>
        <dbReference type="SAM" id="SignalP"/>
    </source>
</evidence>
<feature type="signal peptide" evidence="2">
    <location>
        <begin position="1"/>
        <end position="19"/>
    </location>
</feature>
<name>A0A8K0TPA4_9PEZI</name>
<proteinExistence type="predicted"/>
<sequence length="292" mass="31447">MHLFANGSAILHLLQSTTCTPLQQQAAQHGSPRALPGRRRQSSSSSDEAQSLIRQDISITAHSEPVADRHQADRDMPGPWTSACRTKLADTGAEDLASERSAVAESLPETRHGVQPNTSRSTAMMTQASDPSLGTSIPVLEQNSSLSYTCVYATRPSFSMETCQGLDPDMPSVDHGSESDDTAAHLTRSDAPRLKCLIQTCEPSTRGFARKYDQTRQRCQACHADSLSPKFASREPQMGSSEVAAASVTAHIVCMHAILSQVASAVLLAQDTDPQRRLHVSGFSSGNHLIRV</sequence>
<reference evidence="3" key="1">
    <citation type="journal article" date="2021" name="Nat. Commun.">
        <title>Genetic determinants of endophytism in the Arabidopsis root mycobiome.</title>
        <authorList>
            <person name="Mesny F."/>
            <person name="Miyauchi S."/>
            <person name="Thiergart T."/>
            <person name="Pickel B."/>
            <person name="Atanasova L."/>
            <person name="Karlsson M."/>
            <person name="Huettel B."/>
            <person name="Barry K.W."/>
            <person name="Haridas S."/>
            <person name="Chen C."/>
            <person name="Bauer D."/>
            <person name="Andreopoulos W."/>
            <person name="Pangilinan J."/>
            <person name="LaButti K."/>
            <person name="Riley R."/>
            <person name="Lipzen A."/>
            <person name="Clum A."/>
            <person name="Drula E."/>
            <person name="Henrissat B."/>
            <person name="Kohler A."/>
            <person name="Grigoriev I.V."/>
            <person name="Martin F.M."/>
            <person name="Hacquard S."/>
        </authorList>
    </citation>
    <scope>NUCLEOTIDE SEQUENCE</scope>
    <source>
        <strain evidence="3">MPI-CAGE-AT-0016</strain>
    </source>
</reference>